<gene>
    <name evidence="2" type="ORF">VIS_S18BNA50030</name>
</gene>
<sequence>MAKKNTGKGSSKDGKSSERKNYSNSNGKKSYQPTRDRTTKPPSKK</sequence>
<organism evidence="2">
    <name type="scientific">uncultured Flavobacteriia bacterium</name>
    <dbReference type="NCBI Taxonomy" id="212695"/>
    <lineage>
        <taxon>Bacteria</taxon>
        <taxon>Pseudomonadati</taxon>
        <taxon>Bacteroidota</taxon>
        <taxon>Flavobacteriia</taxon>
        <taxon>environmental samples</taxon>
    </lineage>
</organism>
<dbReference type="EMBL" id="FO117584">
    <property type="protein sequence ID" value="CCF99599.1"/>
    <property type="molecule type" value="Genomic_DNA"/>
</dbReference>
<proteinExistence type="predicted"/>
<reference evidence="2" key="2">
    <citation type="submission" date="2012-02" db="EMBL/GenBank/DDBJ databases">
        <authorList>
            <person name="Genoscope - CEA"/>
        </authorList>
    </citation>
    <scope>NUCLEOTIDE SEQUENCE</scope>
</reference>
<feature type="region of interest" description="Disordered" evidence="1">
    <location>
        <begin position="1"/>
        <end position="45"/>
    </location>
</feature>
<name>H6REY8_9BACT</name>
<evidence type="ECO:0000256" key="1">
    <source>
        <dbReference type="SAM" id="MobiDB-lite"/>
    </source>
</evidence>
<accession>H6REY8</accession>
<reference evidence="2" key="1">
    <citation type="journal article" date="2012" name="Environ. Microbiol.">
        <title>Genomic content of uncultured Bacteroidetes from contrasting oceanic provinces in the North Atlantic Ocean.</title>
        <authorList>
            <person name="Gomez-Pereira P.R."/>
            <person name="Schuler M."/>
            <person name="Fuchs B.M."/>
            <person name="Bennke C."/>
            <person name="Teeling H."/>
            <person name="Waldmann J."/>
            <person name="Richter M."/>
            <person name="Barbe V."/>
            <person name="Bataille E."/>
            <person name="Glockner F.O."/>
            <person name="Amann R."/>
        </authorList>
    </citation>
    <scope>NUCLEOTIDE SEQUENCE</scope>
</reference>
<protein>
    <submittedName>
        <fullName evidence="2">Uncharacterized protein</fullName>
    </submittedName>
</protein>
<evidence type="ECO:0000313" key="2">
    <source>
        <dbReference type="EMBL" id="CCF99599.1"/>
    </source>
</evidence>
<dbReference type="AlphaFoldDB" id="H6REY8"/>
<feature type="compositionally biased region" description="Basic and acidic residues" evidence="1">
    <location>
        <begin position="10"/>
        <end position="21"/>
    </location>
</feature>
<feature type="compositionally biased region" description="Polar residues" evidence="1">
    <location>
        <begin position="22"/>
        <end position="33"/>
    </location>
</feature>